<dbReference type="AlphaFoldDB" id="A0A2U1MI65"/>
<keyword evidence="4" id="KW-0489">Methyltransferase</keyword>
<evidence type="ECO:0000256" key="7">
    <source>
        <dbReference type="ARBA" id="ARBA00022777"/>
    </source>
</evidence>
<dbReference type="OrthoDB" id="2013972at2759"/>
<dbReference type="PANTHER" id="PTHR27003:SF383">
    <property type="entry name" value="TYROSINE-PROTEIN KINASE, NON-RECEPTOR JAK_TYK2-RELATED"/>
    <property type="match status" value="1"/>
</dbReference>
<dbReference type="SUPFAM" id="SSF56112">
    <property type="entry name" value="Protein kinase-like (PK-like)"/>
    <property type="match status" value="1"/>
</dbReference>
<evidence type="ECO:0000256" key="8">
    <source>
        <dbReference type="ARBA" id="ARBA00022840"/>
    </source>
</evidence>
<dbReference type="GO" id="GO:0012505">
    <property type="term" value="C:endomembrane system"/>
    <property type="evidence" value="ECO:0007669"/>
    <property type="project" value="UniProtKB-SubCell"/>
</dbReference>
<dbReference type="InterPro" id="IPR029063">
    <property type="entry name" value="SAM-dependent_MTases_sf"/>
</dbReference>
<dbReference type="GO" id="GO:0032259">
    <property type="term" value="P:methylation"/>
    <property type="evidence" value="ECO:0007669"/>
    <property type="project" value="UniProtKB-KW"/>
</dbReference>
<evidence type="ECO:0000256" key="11">
    <source>
        <dbReference type="ARBA" id="ARBA00037847"/>
    </source>
</evidence>
<keyword evidence="9" id="KW-0812">Transmembrane</keyword>
<name>A0A2U1MI65_ARTAN</name>
<dbReference type="STRING" id="35608.A0A2U1MI65"/>
<keyword evidence="7 13" id="KW-0418">Kinase</keyword>
<comment type="caution">
    <text evidence="13">The sequence shown here is derived from an EMBL/GenBank/DDBJ whole genome shotgun (WGS) entry which is preliminary data.</text>
</comment>
<evidence type="ECO:0000256" key="10">
    <source>
        <dbReference type="ARBA" id="ARBA00023180"/>
    </source>
</evidence>
<sequence length="515" mass="58814">MSSSTQNLDHLKIPLEDILEATNNFSNENFIRQGGFGKIFKGRLKRSGIDIVARSLDTKYGQGSKEFWTEISMLSELEHENLVSLVGFCDEKNMKIVVNKYEAKGSLDNYLDDPSSLTWLQRLQICLRVARALNYIHYEEKRDFSVIHRNIKSSKILLDDNFVPKLAGFNLSMTTVASRRGRLCIDDPCGSAGYVDPTYAKTGSVTHKSDIYAFGVILFEVLFGMKAITNNRDIKLANLAKSGYENEQLDNWILSGLRTQMAFESLKIFSDTAYDCLKEHRAGRPSIHTVVMKLEKALKIQRYKEDKARKEEKEAYIRVLRRNMNKKSSKAANVLSEIFDSKGRRQLLVAEYRRLKRNPIYAHSKGHPPTGSFAAALIGNQLDCWVMNVVPVSGPNTLPVIYDRGLLGVMHDWCEPFDTYPRTYDLLHAAGLFSIERKRCNITSIMLEMDRILRPGGRVYIRDSISVMDELEEIGKAIGWRVAGRKWEHLNFEVSEIRLATDNFADRYLQAHNDC</sequence>
<dbReference type="SUPFAM" id="SSF53335">
    <property type="entry name" value="S-adenosyl-L-methionine-dependent methyltransferases"/>
    <property type="match status" value="1"/>
</dbReference>
<reference evidence="13 14" key="1">
    <citation type="journal article" date="2018" name="Mol. Plant">
        <title>The genome of Artemisia annua provides insight into the evolution of Asteraceae family and artemisinin biosynthesis.</title>
        <authorList>
            <person name="Shen Q."/>
            <person name="Zhang L."/>
            <person name="Liao Z."/>
            <person name="Wang S."/>
            <person name="Yan T."/>
            <person name="Shi P."/>
            <person name="Liu M."/>
            <person name="Fu X."/>
            <person name="Pan Q."/>
            <person name="Wang Y."/>
            <person name="Lv Z."/>
            <person name="Lu X."/>
            <person name="Zhang F."/>
            <person name="Jiang W."/>
            <person name="Ma Y."/>
            <person name="Chen M."/>
            <person name="Hao X."/>
            <person name="Li L."/>
            <person name="Tang Y."/>
            <person name="Lv G."/>
            <person name="Zhou Y."/>
            <person name="Sun X."/>
            <person name="Brodelius P.E."/>
            <person name="Rose J.K.C."/>
            <person name="Tang K."/>
        </authorList>
    </citation>
    <scope>NUCLEOTIDE SEQUENCE [LARGE SCALE GENOMIC DNA]</scope>
    <source>
        <strain evidence="14">cv. Huhao1</strain>
        <tissue evidence="13">Leaf</tissue>
    </source>
</reference>
<dbReference type="SMART" id="SM00220">
    <property type="entry name" value="S_TKc"/>
    <property type="match status" value="1"/>
</dbReference>
<dbReference type="Pfam" id="PF07714">
    <property type="entry name" value="PK_Tyr_Ser-Thr"/>
    <property type="match status" value="1"/>
</dbReference>
<dbReference type="PROSITE" id="PS50011">
    <property type="entry name" value="PROTEIN_KINASE_DOM"/>
    <property type="match status" value="1"/>
</dbReference>
<evidence type="ECO:0000259" key="12">
    <source>
        <dbReference type="PROSITE" id="PS50011"/>
    </source>
</evidence>
<gene>
    <name evidence="13" type="ORF">CTI12_AA377940</name>
</gene>
<keyword evidence="5" id="KW-0808">Transferase</keyword>
<organism evidence="13 14">
    <name type="scientific">Artemisia annua</name>
    <name type="common">Sweet wormwood</name>
    <dbReference type="NCBI Taxonomy" id="35608"/>
    <lineage>
        <taxon>Eukaryota</taxon>
        <taxon>Viridiplantae</taxon>
        <taxon>Streptophyta</taxon>
        <taxon>Embryophyta</taxon>
        <taxon>Tracheophyta</taxon>
        <taxon>Spermatophyta</taxon>
        <taxon>Magnoliopsida</taxon>
        <taxon>eudicotyledons</taxon>
        <taxon>Gunneridae</taxon>
        <taxon>Pentapetalae</taxon>
        <taxon>asterids</taxon>
        <taxon>campanulids</taxon>
        <taxon>Asterales</taxon>
        <taxon>Asteraceae</taxon>
        <taxon>Asteroideae</taxon>
        <taxon>Anthemideae</taxon>
        <taxon>Artemisiinae</taxon>
        <taxon>Artemisia</taxon>
    </lineage>
</organism>
<accession>A0A2U1MI65</accession>
<dbReference type="GO" id="GO:0005524">
    <property type="term" value="F:ATP binding"/>
    <property type="evidence" value="ECO:0007669"/>
    <property type="project" value="UniProtKB-KW"/>
</dbReference>
<keyword evidence="3" id="KW-0723">Serine/threonine-protein kinase</keyword>
<keyword evidence="8" id="KW-0067">ATP-binding</keyword>
<dbReference type="Gene3D" id="1.10.510.10">
    <property type="entry name" value="Transferase(Phosphotransferase) domain 1"/>
    <property type="match status" value="1"/>
</dbReference>
<evidence type="ECO:0000256" key="3">
    <source>
        <dbReference type="ARBA" id="ARBA00022527"/>
    </source>
</evidence>
<proteinExistence type="inferred from homology"/>
<protein>
    <submittedName>
        <fullName evidence="13">Protein kinase-like domain-containing protein</fullName>
    </submittedName>
</protein>
<dbReference type="InterPro" id="IPR011009">
    <property type="entry name" value="Kinase-like_dom_sf"/>
</dbReference>
<evidence type="ECO:0000313" key="13">
    <source>
        <dbReference type="EMBL" id="PWA60963.1"/>
    </source>
</evidence>
<evidence type="ECO:0000256" key="5">
    <source>
        <dbReference type="ARBA" id="ARBA00022679"/>
    </source>
</evidence>
<evidence type="ECO:0000256" key="1">
    <source>
        <dbReference type="ARBA" id="ARBA00004606"/>
    </source>
</evidence>
<evidence type="ECO:0000313" key="14">
    <source>
        <dbReference type="Proteomes" id="UP000245207"/>
    </source>
</evidence>
<dbReference type="Proteomes" id="UP000245207">
    <property type="component" value="Unassembled WGS sequence"/>
</dbReference>
<keyword evidence="6" id="KW-0547">Nucleotide-binding</keyword>
<keyword evidence="14" id="KW-1185">Reference proteome</keyword>
<dbReference type="GO" id="GO:0008168">
    <property type="term" value="F:methyltransferase activity"/>
    <property type="evidence" value="ECO:0007669"/>
    <property type="project" value="UniProtKB-KW"/>
</dbReference>
<dbReference type="GO" id="GO:0005886">
    <property type="term" value="C:plasma membrane"/>
    <property type="evidence" value="ECO:0007669"/>
    <property type="project" value="TreeGrafter"/>
</dbReference>
<comment type="subcellular location">
    <subcellularLocation>
        <location evidence="11">Endomembrane system</location>
        <topology evidence="11">Single-pass membrane protein</topology>
    </subcellularLocation>
    <subcellularLocation>
        <location evidence="1">Membrane</location>
        <topology evidence="1">Single-pass type II membrane protein</topology>
    </subcellularLocation>
</comment>
<dbReference type="FunFam" id="3.30.200.20:FF:000039">
    <property type="entry name" value="receptor-like protein kinase FERONIA"/>
    <property type="match status" value="1"/>
</dbReference>
<evidence type="ECO:0000256" key="9">
    <source>
        <dbReference type="ARBA" id="ARBA00022968"/>
    </source>
</evidence>
<evidence type="ECO:0000256" key="4">
    <source>
        <dbReference type="ARBA" id="ARBA00022603"/>
    </source>
</evidence>
<dbReference type="InterPro" id="IPR004159">
    <property type="entry name" value="Put_SAM_MeTrfase"/>
</dbReference>
<keyword evidence="10" id="KW-0325">Glycoprotein</keyword>
<dbReference type="PANTHER" id="PTHR27003">
    <property type="entry name" value="OS07G0166700 PROTEIN"/>
    <property type="match status" value="1"/>
</dbReference>
<dbReference type="InterPro" id="IPR001245">
    <property type="entry name" value="Ser-Thr/Tyr_kinase_cat_dom"/>
</dbReference>
<evidence type="ECO:0000256" key="6">
    <source>
        <dbReference type="ARBA" id="ARBA00022741"/>
    </source>
</evidence>
<dbReference type="Pfam" id="PF03141">
    <property type="entry name" value="Methyltransf_29"/>
    <property type="match status" value="1"/>
</dbReference>
<dbReference type="GO" id="GO:0009506">
    <property type="term" value="C:plasmodesma"/>
    <property type="evidence" value="ECO:0007669"/>
    <property type="project" value="TreeGrafter"/>
</dbReference>
<dbReference type="GO" id="GO:0004714">
    <property type="term" value="F:transmembrane receptor protein tyrosine kinase activity"/>
    <property type="evidence" value="ECO:0007669"/>
    <property type="project" value="InterPro"/>
</dbReference>
<dbReference type="InterPro" id="IPR045272">
    <property type="entry name" value="ANXUR1/2-like"/>
</dbReference>
<comment type="similarity">
    <text evidence="2">Belongs to the methyltransferase superfamily.</text>
</comment>
<keyword evidence="9" id="KW-0735">Signal-anchor</keyword>
<dbReference type="InterPro" id="IPR000719">
    <property type="entry name" value="Prot_kinase_dom"/>
</dbReference>
<evidence type="ECO:0000256" key="2">
    <source>
        <dbReference type="ARBA" id="ARBA00008361"/>
    </source>
</evidence>
<dbReference type="Gene3D" id="3.30.200.20">
    <property type="entry name" value="Phosphorylase Kinase, domain 1"/>
    <property type="match status" value="1"/>
</dbReference>
<feature type="domain" description="Protein kinase" evidence="12">
    <location>
        <begin position="25"/>
        <end position="298"/>
    </location>
</feature>
<dbReference type="EMBL" id="PKPP01005217">
    <property type="protein sequence ID" value="PWA60963.1"/>
    <property type="molecule type" value="Genomic_DNA"/>
</dbReference>
<dbReference type="GO" id="GO:0004674">
    <property type="term" value="F:protein serine/threonine kinase activity"/>
    <property type="evidence" value="ECO:0007669"/>
    <property type="project" value="UniProtKB-KW"/>
</dbReference>